<feature type="compositionally biased region" description="Basic and acidic residues" evidence="1">
    <location>
        <begin position="97"/>
        <end position="107"/>
    </location>
</feature>
<dbReference type="EMBL" id="BLLK01000075">
    <property type="protein sequence ID" value="GFH61707.1"/>
    <property type="molecule type" value="Genomic_DNA"/>
</dbReference>
<keyword evidence="2" id="KW-1133">Transmembrane helix</keyword>
<feature type="region of interest" description="Disordered" evidence="1">
    <location>
        <begin position="290"/>
        <end position="316"/>
    </location>
</feature>
<evidence type="ECO:0000313" key="4">
    <source>
        <dbReference type="Proteomes" id="UP001054902"/>
    </source>
</evidence>
<protein>
    <submittedName>
        <fullName evidence="3">Uncharacterized protein</fullName>
    </submittedName>
</protein>
<feature type="transmembrane region" description="Helical" evidence="2">
    <location>
        <begin position="7"/>
        <end position="23"/>
    </location>
</feature>
<accession>A0AAD3DBZ4</accession>
<evidence type="ECO:0000256" key="1">
    <source>
        <dbReference type="SAM" id="MobiDB-lite"/>
    </source>
</evidence>
<reference evidence="3 4" key="1">
    <citation type="journal article" date="2021" name="Sci. Rep.">
        <title>The genome of the diatom Chaetoceros tenuissimus carries an ancient integrated fragment of an extant virus.</title>
        <authorList>
            <person name="Hongo Y."/>
            <person name="Kimura K."/>
            <person name="Takaki Y."/>
            <person name="Yoshida Y."/>
            <person name="Baba S."/>
            <person name="Kobayashi G."/>
            <person name="Nagasaki K."/>
            <person name="Hano T."/>
            <person name="Tomaru Y."/>
        </authorList>
    </citation>
    <scope>NUCLEOTIDE SEQUENCE [LARGE SCALE GENOMIC DNA]</scope>
    <source>
        <strain evidence="3 4">NIES-3715</strain>
    </source>
</reference>
<feature type="transmembrane region" description="Helical" evidence="2">
    <location>
        <begin position="62"/>
        <end position="82"/>
    </location>
</feature>
<dbReference type="Proteomes" id="UP001054902">
    <property type="component" value="Unassembled WGS sequence"/>
</dbReference>
<name>A0AAD3DBZ4_9STRA</name>
<keyword evidence="2" id="KW-0812">Transmembrane</keyword>
<feature type="compositionally biased region" description="Basic and acidic residues" evidence="1">
    <location>
        <begin position="296"/>
        <end position="310"/>
    </location>
</feature>
<organism evidence="3 4">
    <name type="scientific">Chaetoceros tenuissimus</name>
    <dbReference type="NCBI Taxonomy" id="426638"/>
    <lineage>
        <taxon>Eukaryota</taxon>
        <taxon>Sar</taxon>
        <taxon>Stramenopiles</taxon>
        <taxon>Ochrophyta</taxon>
        <taxon>Bacillariophyta</taxon>
        <taxon>Coscinodiscophyceae</taxon>
        <taxon>Chaetocerotophycidae</taxon>
        <taxon>Chaetocerotales</taxon>
        <taxon>Chaetocerotaceae</taxon>
        <taxon>Chaetoceros</taxon>
    </lineage>
</organism>
<proteinExistence type="predicted"/>
<keyword evidence="4" id="KW-1185">Reference proteome</keyword>
<sequence length="316" mass="35505">MFAEIPFTVIGLVVCIGVSPLVVKDYINPGPHDPYCTLYQVPCDEEQEDCNTDGSSTFNKGYFTLLSVGFALLIGSMGYITWKFYFNQRKLKRVQENAEKEDINEDARETEETEQKERKEDIETLKFAQETYKTIAVQAFLYIMAFNCVWIFGLLALLFDEEYLNEHRWLQDSLAMLRMIFQPSQESGVDACADEDVKQASVGGISNGLEISDKSPSFKGSIGSLGGFSGFSSNFKSDVSNNMRSKSNILDPVEVRNDANFSTGDDNDISYAKESTLSNDSNLSFKSFFSKKKDRSSKDAKSKVESTSEKFDEDTV</sequence>
<evidence type="ECO:0000313" key="3">
    <source>
        <dbReference type="EMBL" id="GFH61707.1"/>
    </source>
</evidence>
<keyword evidence="2" id="KW-0472">Membrane</keyword>
<comment type="caution">
    <text evidence="3">The sequence shown here is derived from an EMBL/GenBank/DDBJ whole genome shotgun (WGS) entry which is preliminary data.</text>
</comment>
<feature type="transmembrane region" description="Helical" evidence="2">
    <location>
        <begin position="139"/>
        <end position="159"/>
    </location>
</feature>
<dbReference type="AlphaFoldDB" id="A0AAD3DBZ4"/>
<gene>
    <name evidence="3" type="ORF">CTEN210_18183</name>
</gene>
<feature type="region of interest" description="Disordered" evidence="1">
    <location>
        <begin position="97"/>
        <end position="118"/>
    </location>
</feature>
<evidence type="ECO:0000256" key="2">
    <source>
        <dbReference type="SAM" id="Phobius"/>
    </source>
</evidence>